<feature type="transmembrane region" description="Helical" evidence="1">
    <location>
        <begin position="39"/>
        <end position="60"/>
    </location>
</feature>
<organism evidence="2 3">
    <name type="scientific">Thermobacillus xylanilyticus</name>
    <dbReference type="NCBI Taxonomy" id="76633"/>
    <lineage>
        <taxon>Bacteria</taxon>
        <taxon>Bacillati</taxon>
        <taxon>Bacillota</taxon>
        <taxon>Bacilli</taxon>
        <taxon>Bacillales</taxon>
        <taxon>Paenibacillaceae</taxon>
        <taxon>Thermobacillus</taxon>
    </lineage>
</organism>
<keyword evidence="1" id="KW-1133">Transmembrane helix</keyword>
<dbReference type="EMBL" id="CAJRAY010000061">
    <property type="protein sequence ID" value="CAG5088838.1"/>
    <property type="molecule type" value="Genomic_DNA"/>
</dbReference>
<feature type="transmembrane region" description="Helical" evidence="1">
    <location>
        <begin position="6"/>
        <end position="27"/>
    </location>
</feature>
<accession>A0ABM8V6B3</accession>
<keyword evidence="1" id="KW-0812">Transmembrane</keyword>
<proteinExistence type="predicted"/>
<keyword evidence="1" id="KW-0472">Membrane</keyword>
<evidence type="ECO:0000256" key="1">
    <source>
        <dbReference type="SAM" id="Phobius"/>
    </source>
</evidence>
<dbReference type="RefSeq" id="WP_213484866.1">
    <property type="nucleotide sequence ID" value="NZ_CAJRAY010000061.1"/>
</dbReference>
<comment type="caution">
    <text evidence="2">The sequence shown here is derived from an EMBL/GenBank/DDBJ whole genome shotgun (WGS) entry which is preliminary data.</text>
</comment>
<dbReference type="InterPro" id="IPR019074">
    <property type="entry name" value="YabQ"/>
</dbReference>
<gene>
    <name evidence="2" type="primary">txxe 2628</name>
    <name evidence="2" type="ORF">TXXE_12380</name>
</gene>
<reference evidence="2 3" key="1">
    <citation type="submission" date="2021-04" db="EMBL/GenBank/DDBJ databases">
        <authorList>
            <person name="Rakotoarivonina H."/>
        </authorList>
    </citation>
    <scope>NUCLEOTIDE SEQUENCE [LARGE SCALE GENOMIC DNA]</scope>
    <source>
        <strain evidence="2 3">XE</strain>
    </source>
</reference>
<evidence type="ECO:0000313" key="2">
    <source>
        <dbReference type="EMBL" id="CAG5088838.1"/>
    </source>
</evidence>
<name>A0ABM8V6B3_THEXY</name>
<dbReference type="Pfam" id="PF09578">
    <property type="entry name" value="Spore_YabQ"/>
    <property type="match status" value="1"/>
</dbReference>
<sequence>MSLQVQFLTLAYVALAGIGMGAAFDGYRVAARELNAGRLWIPVFDLLYWLLATLVVFRVLLAVNEGEVRLPVFLGFFIGLAFYFWLLSGPVIRLYRLLAAAVRRLWRLAVRTADVLVVRPLRWLVRLSNGFFRLVSGASMYLFRFMVQLLNPILGLIARLARPVWLPISKTAARWAKAAGLAPLTERLAAMIRNWRNRRS</sequence>
<evidence type="ECO:0000313" key="3">
    <source>
        <dbReference type="Proteomes" id="UP000681526"/>
    </source>
</evidence>
<feature type="transmembrane region" description="Helical" evidence="1">
    <location>
        <begin position="72"/>
        <end position="92"/>
    </location>
</feature>
<protein>
    <submittedName>
        <fullName evidence="2">Spore cortex biosynthesis protein YabQ</fullName>
    </submittedName>
</protein>
<dbReference type="NCBIfam" id="TIGR02893">
    <property type="entry name" value="spore_yabQ"/>
    <property type="match status" value="1"/>
</dbReference>
<dbReference type="Proteomes" id="UP000681526">
    <property type="component" value="Unassembled WGS sequence"/>
</dbReference>
<keyword evidence="3" id="KW-1185">Reference proteome</keyword>